<feature type="transmembrane region" description="Helical" evidence="2">
    <location>
        <begin position="60"/>
        <end position="80"/>
    </location>
</feature>
<evidence type="ECO:0000256" key="1">
    <source>
        <dbReference type="SAM" id="MobiDB-lite"/>
    </source>
</evidence>
<keyword evidence="2" id="KW-1133">Transmembrane helix</keyword>
<proteinExistence type="predicted"/>
<name>A0A380DPL9_STAAU</name>
<keyword evidence="2" id="KW-0812">Transmembrane</keyword>
<reference evidence="3 4" key="1">
    <citation type="submission" date="2018-06" db="EMBL/GenBank/DDBJ databases">
        <authorList>
            <consortium name="Pathogen Informatics"/>
            <person name="Doyle S."/>
        </authorList>
    </citation>
    <scope>NUCLEOTIDE SEQUENCE [LARGE SCALE GENOMIC DNA]</scope>
    <source>
        <strain evidence="3 4">NCTC5664</strain>
    </source>
</reference>
<feature type="transmembrane region" description="Helical" evidence="2">
    <location>
        <begin position="92"/>
        <end position="121"/>
    </location>
</feature>
<accession>A0A380DPL9</accession>
<organism evidence="3 4">
    <name type="scientific">Staphylococcus aureus</name>
    <dbReference type="NCBI Taxonomy" id="1280"/>
    <lineage>
        <taxon>Bacteria</taxon>
        <taxon>Bacillati</taxon>
        <taxon>Bacillota</taxon>
        <taxon>Bacilli</taxon>
        <taxon>Bacillales</taxon>
        <taxon>Staphylococcaceae</taxon>
        <taxon>Staphylococcus</taxon>
    </lineage>
</organism>
<evidence type="ECO:0000313" key="3">
    <source>
        <dbReference type="EMBL" id="SUK38281.1"/>
    </source>
</evidence>
<dbReference type="Proteomes" id="UP000254502">
    <property type="component" value="Unassembled WGS sequence"/>
</dbReference>
<dbReference type="RefSeq" id="WP_111761753.1">
    <property type="nucleotide sequence ID" value="NZ_CP176566.1"/>
</dbReference>
<dbReference type="EMBL" id="UHAQ01000002">
    <property type="protein sequence ID" value="SUK38281.1"/>
    <property type="molecule type" value="Genomic_DNA"/>
</dbReference>
<evidence type="ECO:0008006" key="5">
    <source>
        <dbReference type="Google" id="ProtNLM"/>
    </source>
</evidence>
<protein>
    <recommendedName>
        <fullName evidence="5">MFS transporter</fullName>
    </recommendedName>
</protein>
<sequence length="264" mass="29830">MRKNIELILIWMGIYIQIAYMAIIALLIYIFTLFFGSFFGFLFLLTGNEIGDLLKTPTSFMIFATCLIIFSVLPVTVLAFDLSKRRILKGIILVVYAIIAALLYNFVSAILWFIVAISLFIRKKSLSAENTVAVQSHKGASKQEIRYKLVYKSVSIKHSDDSIKVAHTVGNKKLIDDKTIDIHLDSSEILKKISTDANQASHKDTCKKELDSQDMIEHLEFKNPTTKNLEGLNEEVHKDEATTKVDSDNTEPPIESKDHVSKKD</sequence>
<gene>
    <name evidence="3" type="ORF">NCTC5664_00812</name>
</gene>
<evidence type="ECO:0000313" key="4">
    <source>
        <dbReference type="Proteomes" id="UP000254502"/>
    </source>
</evidence>
<feature type="compositionally biased region" description="Basic and acidic residues" evidence="1">
    <location>
        <begin position="254"/>
        <end position="264"/>
    </location>
</feature>
<feature type="compositionally biased region" description="Basic and acidic residues" evidence="1">
    <location>
        <begin position="234"/>
        <end position="247"/>
    </location>
</feature>
<keyword evidence="2" id="KW-0472">Membrane</keyword>
<feature type="transmembrane region" description="Helical" evidence="2">
    <location>
        <begin position="7"/>
        <end position="40"/>
    </location>
</feature>
<evidence type="ECO:0000256" key="2">
    <source>
        <dbReference type="SAM" id="Phobius"/>
    </source>
</evidence>
<feature type="region of interest" description="Disordered" evidence="1">
    <location>
        <begin position="225"/>
        <end position="264"/>
    </location>
</feature>
<dbReference type="AlphaFoldDB" id="A0A380DPL9"/>